<dbReference type="Proteomes" id="UP000694018">
    <property type="component" value="Chromosome"/>
</dbReference>
<dbReference type="RefSeq" id="WP_218265820.1">
    <property type="nucleotide sequence ID" value="NZ_CP077717.1"/>
</dbReference>
<dbReference type="OrthoDB" id="42834at2157"/>
<feature type="transmembrane region" description="Helical" evidence="1">
    <location>
        <begin position="402"/>
        <end position="419"/>
    </location>
</feature>
<dbReference type="GeneID" id="65563188"/>
<feature type="transmembrane region" description="Helical" evidence="1">
    <location>
        <begin position="284"/>
        <end position="304"/>
    </location>
</feature>
<accession>A0A8F5BNW9</accession>
<name>A0A8F5BNW9_SACSH</name>
<feature type="transmembrane region" description="Helical" evidence="1">
    <location>
        <begin position="89"/>
        <end position="108"/>
    </location>
</feature>
<keyword evidence="1" id="KW-0472">Membrane</keyword>
<dbReference type="AlphaFoldDB" id="A0A8F5BNW9"/>
<feature type="transmembrane region" description="Helical" evidence="1">
    <location>
        <begin position="50"/>
        <end position="69"/>
    </location>
</feature>
<organism evidence="2 3">
    <name type="scientific">Saccharolobus shibatae (strain ATCC 51178 / DSM 5389 / JCM 8931 / NBRC 15437 / B12)</name>
    <name type="common">Sulfolobus shibatae</name>
    <dbReference type="NCBI Taxonomy" id="523848"/>
    <lineage>
        <taxon>Archaea</taxon>
        <taxon>Thermoproteota</taxon>
        <taxon>Thermoprotei</taxon>
        <taxon>Sulfolobales</taxon>
        <taxon>Sulfolobaceae</taxon>
        <taxon>Saccharolobus</taxon>
    </lineage>
</organism>
<feature type="transmembrane region" description="Helical" evidence="1">
    <location>
        <begin position="114"/>
        <end position="133"/>
    </location>
</feature>
<feature type="transmembrane region" description="Helical" evidence="1">
    <location>
        <begin position="325"/>
        <end position="351"/>
    </location>
</feature>
<proteinExistence type="predicted"/>
<sequence length="461" mass="51695">MFGKLLKLIIFSRFSKWGLATLIAASILASAIFIRSVTLGAHSTTPSYYSIAYITALCILFSYIGGFTLMKADLDYLFTLPIDRKKLGIALYISSLIIYLIIIIYLSIFSYNSGLLLISPLLSVSLVSLNLTLQEMRTSHKVLILTAIALWFISPLISFKYSPTSSIFGHFYESLSVTLPYTALLTFTSIRKVGNYDQILMKKISRTSGIVKHSISFNTSTPLRTILQLKLTYFPLVGRAGFYTPSGSYSMRVIQMSSIVIITSVIGIAYFIVFRYGLMVSSEFVYTGLSIATTYIAVFSVLFVGMSNLMSERIWLTIPSIGYKFFKYMIVASGVQSFIIILPFGIVDLILSIWNPLFLNVGISLLFYIPLSCMLYTYLLAMVNPLQLKDEFNPVNVEFRGRSFLIALIFVIILMPLFLIIYAPLFFAGIAIAVLAITITYLLRDKMILKVVNKMTEAGYI</sequence>
<feature type="transmembrane region" description="Helical" evidence="1">
    <location>
        <begin position="259"/>
        <end position="278"/>
    </location>
</feature>
<evidence type="ECO:0000313" key="2">
    <source>
        <dbReference type="EMBL" id="QXJ28758.1"/>
    </source>
</evidence>
<protein>
    <submittedName>
        <fullName evidence="2">Uncharacterized protein</fullName>
    </submittedName>
</protein>
<evidence type="ECO:0000256" key="1">
    <source>
        <dbReference type="SAM" id="Phobius"/>
    </source>
</evidence>
<gene>
    <name evidence="2" type="ORF">J5U23_01627</name>
</gene>
<feature type="transmembrane region" description="Helical" evidence="1">
    <location>
        <begin position="425"/>
        <end position="443"/>
    </location>
</feature>
<keyword evidence="1" id="KW-0812">Transmembrane</keyword>
<dbReference type="KEGG" id="sshi:J5U23_01627"/>
<keyword evidence="1" id="KW-1133">Transmembrane helix</keyword>
<dbReference type="EMBL" id="CP077717">
    <property type="protein sequence ID" value="QXJ28758.1"/>
    <property type="molecule type" value="Genomic_DNA"/>
</dbReference>
<feature type="transmembrane region" description="Helical" evidence="1">
    <location>
        <begin position="142"/>
        <end position="161"/>
    </location>
</feature>
<feature type="transmembrane region" description="Helical" evidence="1">
    <location>
        <begin position="167"/>
        <end position="187"/>
    </location>
</feature>
<feature type="transmembrane region" description="Helical" evidence="1">
    <location>
        <begin position="357"/>
        <end position="381"/>
    </location>
</feature>
<reference evidence="2" key="1">
    <citation type="journal article" date="2021" name="Environ. Microbiol.">
        <title>New insights into the diversity and evolution of the archaeal mobilome from three complete genomes of Saccharolobus shibatae.</title>
        <authorList>
            <person name="Medvedeva S."/>
            <person name="Brandt D."/>
            <person name="Cvirkaite-Krupovic V."/>
            <person name="Liu Y."/>
            <person name="Severinov K."/>
            <person name="Ishino S."/>
            <person name="Ishino Y."/>
            <person name="Prangishvili D."/>
            <person name="Kalinowski J."/>
            <person name="Krupovic M."/>
        </authorList>
    </citation>
    <scope>NUCLEOTIDE SEQUENCE</scope>
    <source>
        <strain evidence="2">B12</strain>
    </source>
</reference>
<evidence type="ECO:0000313" key="3">
    <source>
        <dbReference type="Proteomes" id="UP000694018"/>
    </source>
</evidence>